<proteinExistence type="inferred from homology"/>
<accession>A0A834II69</accession>
<dbReference type="SUPFAM" id="SSF100920">
    <property type="entry name" value="Heat shock protein 70kD (HSP70), peptide-binding domain"/>
    <property type="match status" value="1"/>
</dbReference>
<dbReference type="PANTHER" id="PTHR19375">
    <property type="entry name" value="HEAT SHOCK PROTEIN 70KDA"/>
    <property type="match status" value="1"/>
</dbReference>
<dbReference type="Gene3D" id="3.90.640.10">
    <property type="entry name" value="Actin, Chain A, domain 4"/>
    <property type="match status" value="1"/>
</dbReference>
<dbReference type="OrthoDB" id="6718630at2759"/>
<dbReference type="PROSITE" id="PS00329">
    <property type="entry name" value="HSP70_2"/>
    <property type="match status" value="1"/>
</dbReference>
<dbReference type="GO" id="GO:0005524">
    <property type="term" value="F:ATP binding"/>
    <property type="evidence" value="ECO:0007669"/>
    <property type="project" value="UniProtKB-KW"/>
</dbReference>
<evidence type="ECO:0000313" key="5">
    <source>
        <dbReference type="EMBL" id="KAF7278333.1"/>
    </source>
</evidence>
<evidence type="ECO:0000313" key="6">
    <source>
        <dbReference type="Proteomes" id="UP000625711"/>
    </source>
</evidence>
<organism evidence="5 6">
    <name type="scientific">Rhynchophorus ferrugineus</name>
    <name type="common">Red palm weevil</name>
    <name type="synonym">Curculio ferrugineus</name>
    <dbReference type="NCBI Taxonomy" id="354439"/>
    <lineage>
        <taxon>Eukaryota</taxon>
        <taxon>Metazoa</taxon>
        <taxon>Ecdysozoa</taxon>
        <taxon>Arthropoda</taxon>
        <taxon>Hexapoda</taxon>
        <taxon>Insecta</taxon>
        <taxon>Pterygota</taxon>
        <taxon>Neoptera</taxon>
        <taxon>Endopterygota</taxon>
        <taxon>Coleoptera</taxon>
        <taxon>Polyphaga</taxon>
        <taxon>Cucujiformia</taxon>
        <taxon>Curculionidae</taxon>
        <taxon>Dryophthorinae</taxon>
        <taxon>Rhynchophorus</taxon>
    </lineage>
</organism>
<protein>
    <submittedName>
        <fullName evidence="5">Uncharacterized protein</fullName>
    </submittedName>
</protein>
<dbReference type="InterPro" id="IPR029047">
    <property type="entry name" value="HSP70_peptide-bd_sf"/>
</dbReference>
<evidence type="ECO:0000256" key="2">
    <source>
        <dbReference type="ARBA" id="ARBA00022741"/>
    </source>
</evidence>
<evidence type="ECO:0000256" key="3">
    <source>
        <dbReference type="ARBA" id="ARBA00022840"/>
    </source>
</evidence>
<dbReference type="AlphaFoldDB" id="A0A834II69"/>
<dbReference type="Gene3D" id="2.60.34.10">
    <property type="entry name" value="Substrate Binding Domain Of DNAk, Chain A, domain 1"/>
    <property type="match status" value="1"/>
</dbReference>
<dbReference type="InterPro" id="IPR018181">
    <property type="entry name" value="Heat_shock_70_CS"/>
</dbReference>
<dbReference type="SUPFAM" id="SSF53067">
    <property type="entry name" value="Actin-like ATPase domain"/>
    <property type="match status" value="2"/>
</dbReference>
<dbReference type="CDD" id="cd24028">
    <property type="entry name" value="ASKHA_NBD_HSP70_HSPA1-like"/>
    <property type="match status" value="1"/>
</dbReference>
<dbReference type="Pfam" id="PF00012">
    <property type="entry name" value="HSP70"/>
    <property type="match status" value="1"/>
</dbReference>
<dbReference type="Proteomes" id="UP000625711">
    <property type="component" value="Unassembled WGS sequence"/>
</dbReference>
<dbReference type="PRINTS" id="PR00301">
    <property type="entry name" value="HEATSHOCK70"/>
</dbReference>
<keyword evidence="6" id="KW-1185">Reference proteome</keyword>
<dbReference type="Gene3D" id="3.30.30.30">
    <property type="match status" value="1"/>
</dbReference>
<name>A0A834II69_RHYFE</name>
<dbReference type="InterPro" id="IPR013126">
    <property type="entry name" value="Hsp_70_fam"/>
</dbReference>
<evidence type="ECO:0000256" key="4">
    <source>
        <dbReference type="RuleBase" id="RU003322"/>
    </source>
</evidence>
<dbReference type="PROSITE" id="PS00297">
    <property type="entry name" value="HSP70_1"/>
    <property type="match status" value="1"/>
</dbReference>
<dbReference type="EMBL" id="JAACXV010000403">
    <property type="protein sequence ID" value="KAF7278333.1"/>
    <property type="molecule type" value="Genomic_DNA"/>
</dbReference>
<reference evidence="5" key="1">
    <citation type="submission" date="2020-08" db="EMBL/GenBank/DDBJ databases">
        <title>Genome sequencing and assembly of the red palm weevil Rhynchophorus ferrugineus.</title>
        <authorList>
            <person name="Dias G.B."/>
            <person name="Bergman C.M."/>
            <person name="Manee M."/>
        </authorList>
    </citation>
    <scope>NUCLEOTIDE SEQUENCE</scope>
    <source>
        <strain evidence="5">AA-2017</strain>
        <tissue evidence="5">Whole larva</tissue>
    </source>
</reference>
<gene>
    <name evidence="5" type="ORF">GWI33_008548</name>
</gene>
<sequence length="636" mass="71681">MHAAKRKKCEVPAIGIDLGTSFSCVAVYFKDKLEIIPNKEGHRLTPSFVFYNKQNSGISVGTTADQQGISCPDNFFFDVKRIIGRKYDDAYVQLLRKSDSHRFTIVDGPDGNAIFQFEHDGSVITKSPEEVSSEILKYLKDSASEYLGMNIDEAVISIPAYFNNAQRKATIRAAELAGLKVLRLISEPVAGALYYSRENSISKGKILVYDLGGGTLDISVIQIKGKHFEVLNVEGDTFLGGRDMDEELLKYFKEKLKEAYGEKVLKPRLLRRLKGNCITLKEKLSLHDDFSVQLECVGGDDDEFTLTMTREIYESLIKELIERSMYTLKKCLKGHNVTPADINTVVLIGGVTRTPLVRETLKKYFGAEKLRTDINPDEAVALGVACQAALLKRTGVKLKDTIITEVTPLSLGVETNKGYMLKIIQRCSKLPALASKIISTSRNNQDTVPFKIYEGERKQTKFNNFLGVLVCKNVPKGRAGAISIEARFHLNRDGILEVEACVLSTQQKTKLNITLQEHRMCQNEISSNIQDARDNILDDNKFECFINVYRNVLKVTNNLLYDLSKIPLITDREHVEEKCSKLLKYMDSIDHKTSIIEILKEYINFHDSVTHVTDIFNVDLRKCLTFLTDNLNKANI</sequence>
<dbReference type="InterPro" id="IPR043129">
    <property type="entry name" value="ATPase_NBD"/>
</dbReference>
<dbReference type="Gene3D" id="3.30.420.40">
    <property type="match status" value="2"/>
</dbReference>
<comment type="caution">
    <text evidence="5">The sequence shown here is derived from an EMBL/GenBank/DDBJ whole genome shotgun (WGS) entry which is preliminary data.</text>
</comment>
<evidence type="ECO:0000256" key="1">
    <source>
        <dbReference type="ARBA" id="ARBA00007381"/>
    </source>
</evidence>
<dbReference type="GO" id="GO:0140662">
    <property type="term" value="F:ATP-dependent protein folding chaperone"/>
    <property type="evidence" value="ECO:0007669"/>
    <property type="project" value="InterPro"/>
</dbReference>
<keyword evidence="3 4" id="KW-0067">ATP-binding</keyword>
<keyword evidence="2 4" id="KW-0547">Nucleotide-binding</keyword>
<comment type="similarity">
    <text evidence="1 4">Belongs to the heat shock protein 70 family.</text>
</comment>